<keyword evidence="6 8" id="KW-0408">Iron</keyword>
<evidence type="ECO:0000256" key="8">
    <source>
        <dbReference type="RuleBase" id="RU000461"/>
    </source>
</evidence>
<comment type="cofactor">
    <cofactor evidence="1">
        <name>heme</name>
        <dbReference type="ChEBI" id="CHEBI:30413"/>
    </cofactor>
</comment>
<dbReference type="Proteomes" id="UP001629113">
    <property type="component" value="Unassembled WGS sequence"/>
</dbReference>
<evidence type="ECO:0000256" key="5">
    <source>
        <dbReference type="ARBA" id="ARBA00023002"/>
    </source>
</evidence>
<dbReference type="PANTHER" id="PTHR46206">
    <property type="entry name" value="CYTOCHROME P450"/>
    <property type="match status" value="1"/>
</dbReference>
<dbReference type="Gene3D" id="1.10.630.10">
    <property type="entry name" value="Cytochrome P450"/>
    <property type="match status" value="1"/>
</dbReference>
<evidence type="ECO:0000256" key="3">
    <source>
        <dbReference type="ARBA" id="ARBA00022617"/>
    </source>
</evidence>
<dbReference type="SUPFAM" id="SSF48264">
    <property type="entry name" value="Cytochrome P450"/>
    <property type="match status" value="1"/>
</dbReference>
<keyword evidence="11" id="KW-1185">Reference proteome</keyword>
<accession>A0ABR4PUF1</accession>
<dbReference type="EMBL" id="JBFCZG010000001">
    <property type="protein sequence ID" value="KAL3426501.1"/>
    <property type="molecule type" value="Genomic_DNA"/>
</dbReference>
<evidence type="ECO:0000256" key="7">
    <source>
        <dbReference type="ARBA" id="ARBA00023033"/>
    </source>
</evidence>
<reference evidence="10 11" key="1">
    <citation type="submission" date="2024-06" db="EMBL/GenBank/DDBJ databases">
        <title>Complete genome of Phlyctema vagabunda strain 19-DSS-EL-015.</title>
        <authorList>
            <person name="Fiorenzani C."/>
        </authorList>
    </citation>
    <scope>NUCLEOTIDE SEQUENCE [LARGE SCALE GENOMIC DNA]</scope>
    <source>
        <strain evidence="10 11">19-DSS-EL-015</strain>
    </source>
</reference>
<dbReference type="PRINTS" id="PR00465">
    <property type="entry name" value="EP450IV"/>
</dbReference>
<dbReference type="InterPro" id="IPR002403">
    <property type="entry name" value="Cyt_P450_E_grp-IV"/>
</dbReference>
<organism evidence="10 11">
    <name type="scientific">Phlyctema vagabunda</name>
    <dbReference type="NCBI Taxonomy" id="108571"/>
    <lineage>
        <taxon>Eukaryota</taxon>
        <taxon>Fungi</taxon>
        <taxon>Dikarya</taxon>
        <taxon>Ascomycota</taxon>
        <taxon>Pezizomycotina</taxon>
        <taxon>Leotiomycetes</taxon>
        <taxon>Helotiales</taxon>
        <taxon>Dermateaceae</taxon>
        <taxon>Phlyctema</taxon>
    </lineage>
</organism>
<evidence type="ECO:0000256" key="2">
    <source>
        <dbReference type="ARBA" id="ARBA00010617"/>
    </source>
</evidence>
<dbReference type="Pfam" id="PF00067">
    <property type="entry name" value="p450"/>
    <property type="match status" value="1"/>
</dbReference>
<comment type="similarity">
    <text evidence="2 8">Belongs to the cytochrome P450 family.</text>
</comment>
<keyword evidence="5 8" id="KW-0560">Oxidoreductase</keyword>
<dbReference type="InterPro" id="IPR036396">
    <property type="entry name" value="Cyt_P450_sf"/>
</dbReference>
<dbReference type="PANTHER" id="PTHR46206:SF2">
    <property type="entry name" value="CYTOCHROME P450 MONOOXYGENASE AUSG-RELATED"/>
    <property type="match status" value="1"/>
</dbReference>
<evidence type="ECO:0000256" key="1">
    <source>
        <dbReference type="ARBA" id="ARBA00001971"/>
    </source>
</evidence>
<protein>
    <submittedName>
        <fullName evidence="10">Ent-kaurene oxidase</fullName>
    </submittedName>
</protein>
<feature type="transmembrane region" description="Helical" evidence="9">
    <location>
        <begin position="21"/>
        <end position="41"/>
    </location>
</feature>
<keyword evidence="7 8" id="KW-0503">Monooxygenase</keyword>
<evidence type="ECO:0000256" key="4">
    <source>
        <dbReference type="ARBA" id="ARBA00022723"/>
    </source>
</evidence>
<comment type="caution">
    <text evidence="10">The sequence shown here is derived from an EMBL/GenBank/DDBJ whole genome shotgun (WGS) entry which is preliminary data.</text>
</comment>
<dbReference type="CDD" id="cd11041">
    <property type="entry name" value="CYP503A1-like"/>
    <property type="match status" value="1"/>
</dbReference>
<dbReference type="InterPro" id="IPR001128">
    <property type="entry name" value="Cyt_P450"/>
</dbReference>
<keyword evidence="3 8" id="KW-0349">Heme</keyword>
<evidence type="ECO:0000256" key="6">
    <source>
        <dbReference type="ARBA" id="ARBA00023004"/>
    </source>
</evidence>
<gene>
    <name evidence="10" type="ORF">PVAG01_00010</name>
</gene>
<sequence>MMNIKKIPMEPLISQFQGWPISAQVIFGLVILSIIYSFLAGDRPYPGLPLAKIEQDGIKPLIHFFLPGFSWMLSPREVLAKGKEISKAHDGIYQVRASGGYKIVLPRRYAEEIRNSEYMTFLGSVKKDFHATQPGFEGMLEGCREDGLVIDVIHKLIQSLDVVLGPVVDEANYSISVWFGDNEEEWRSVDLKDAVVDIIARTATRAFAGKDLARNEDWIRVSRDHVITAFAAAIILHHVPAFLRPILVWVIPECRKQRRQLADAKRLLAPRLQEIEQRNQDGIEEPGVPDAFTWLMDVAKGRPINFVLAQLNLSEGSVHTTTELVTRLIIQCCETPNVVNELREEIIRVLQDEGGWSKPALYKMKLLDSFMKEVSRYRPLSVTSMLRDVRRDVTLSNGVVLPAGGLVMVEDDGNKDPNINPQPEKFDAHRYLRLRDKPDGDRNQFTMTSPDNLVFGYGTHQCPGRQFASNEAKVVFSFMLLKYDWRFEPDYTLVEAFNFESRVAAPNARVQYRRRQAEIDLLEVKAKRT</sequence>
<proteinExistence type="inferred from homology"/>
<keyword evidence="4 8" id="KW-0479">Metal-binding</keyword>
<keyword evidence="9" id="KW-1133">Transmembrane helix</keyword>
<evidence type="ECO:0000313" key="10">
    <source>
        <dbReference type="EMBL" id="KAL3426501.1"/>
    </source>
</evidence>
<keyword evidence="9" id="KW-0472">Membrane</keyword>
<evidence type="ECO:0000313" key="11">
    <source>
        <dbReference type="Proteomes" id="UP001629113"/>
    </source>
</evidence>
<dbReference type="InterPro" id="IPR017972">
    <property type="entry name" value="Cyt_P450_CS"/>
</dbReference>
<name>A0ABR4PUF1_9HELO</name>
<keyword evidence="9" id="KW-0812">Transmembrane</keyword>
<dbReference type="PROSITE" id="PS00086">
    <property type="entry name" value="CYTOCHROME_P450"/>
    <property type="match status" value="1"/>
</dbReference>
<evidence type="ECO:0000256" key="9">
    <source>
        <dbReference type="SAM" id="Phobius"/>
    </source>
</evidence>